<dbReference type="SUPFAM" id="SSF56436">
    <property type="entry name" value="C-type lectin-like"/>
    <property type="match status" value="1"/>
</dbReference>
<dbReference type="EMBL" id="JBJQND010000001">
    <property type="protein sequence ID" value="KAL3888753.1"/>
    <property type="molecule type" value="Genomic_DNA"/>
</dbReference>
<keyword evidence="1" id="KW-0732">Signal</keyword>
<reference evidence="2 3" key="1">
    <citation type="submission" date="2024-11" db="EMBL/GenBank/DDBJ databases">
        <title>Chromosome-level genome assembly of the freshwater bivalve Anodonta woodiana.</title>
        <authorList>
            <person name="Chen X."/>
        </authorList>
    </citation>
    <scope>NUCLEOTIDE SEQUENCE [LARGE SCALE GENOMIC DNA]</scope>
    <source>
        <strain evidence="2">MN2024</strain>
        <tissue evidence="2">Gills</tissue>
    </source>
</reference>
<dbReference type="InterPro" id="IPR016187">
    <property type="entry name" value="CTDL_fold"/>
</dbReference>
<gene>
    <name evidence="2" type="ORF">ACJMK2_001113</name>
</gene>
<feature type="signal peptide" evidence="1">
    <location>
        <begin position="1"/>
        <end position="26"/>
    </location>
</feature>
<evidence type="ECO:0000256" key="1">
    <source>
        <dbReference type="SAM" id="SignalP"/>
    </source>
</evidence>
<evidence type="ECO:0000313" key="2">
    <source>
        <dbReference type="EMBL" id="KAL3888753.1"/>
    </source>
</evidence>
<sequence>MSYCLLMSRIVLLYVCLFCMMAGVLAQDSSICSSWESDDDSANNLDQSIILWEKNERPFIDCALYCGMDSSCRSFFYNPSLNKCLGSQSYKRGFPDNQAVQQGWNYYTRPQHCDGDYIYNQTLKMCYKFHNETRANCSEAMDVCEREEAKLLILSNDNQLLYFSSLNP</sequence>
<feature type="chain" id="PRO_5044778706" description="Apple domain-containing protein" evidence="1">
    <location>
        <begin position="27"/>
        <end position="168"/>
    </location>
</feature>
<organism evidence="2 3">
    <name type="scientific">Sinanodonta woodiana</name>
    <name type="common">Chinese pond mussel</name>
    <name type="synonym">Anodonta woodiana</name>
    <dbReference type="NCBI Taxonomy" id="1069815"/>
    <lineage>
        <taxon>Eukaryota</taxon>
        <taxon>Metazoa</taxon>
        <taxon>Spiralia</taxon>
        <taxon>Lophotrochozoa</taxon>
        <taxon>Mollusca</taxon>
        <taxon>Bivalvia</taxon>
        <taxon>Autobranchia</taxon>
        <taxon>Heteroconchia</taxon>
        <taxon>Palaeoheterodonta</taxon>
        <taxon>Unionida</taxon>
        <taxon>Unionoidea</taxon>
        <taxon>Unionidae</taxon>
        <taxon>Unioninae</taxon>
        <taxon>Sinanodonta</taxon>
    </lineage>
</organism>
<dbReference type="AlphaFoldDB" id="A0ABD3XTI5"/>
<accession>A0ABD3XTI5</accession>
<comment type="caution">
    <text evidence="2">The sequence shown here is derived from an EMBL/GenBank/DDBJ whole genome shotgun (WGS) entry which is preliminary data.</text>
</comment>
<dbReference type="Proteomes" id="UP001634394">
    <property type="component" value="Unassembled WGS sequence"/>
</dbReference>
<feature type="non-terminal residue" evidence="2">
    <location>
        <position position="168"/>
    </location>
</feature>
<dbReference type="SUPFAM" id="SSF57414">
    <property type="entry name" value="Hairpin loop containing domain-like"/>
    <property type="match status" value="1"/>
</dbReference>
<evidence type="ECO:0000313" key="3">
    <source>
        <dbReference type="Proteomes" id="UP001634394"/>
    </source>
</evidence>
<evidence type="ECO:0008006" key="4">
    <source>
        <dbReference type="Google" id="ProtNLM"/>
    </source>
</evidence>
<name>A0ABD3XTI5_SINWO</name>
<protein>
    <recommendedName>
        <fullName evidence="4">Apple domain-containing protein</fullName>
    </recommendedName>
</protein>
<keyword evidence="3" id="KW-1185">Reference proteome</keyword>
<proteinExistence type="predicted"/>